<evidence type="ECO:0000256" key="3">
    <source>
        <dbReference type="ARBA" id="ARBA00011245"/>
    </source>
</evidence>
<comment type="subunit">
    <text evidence="3">Monomer.</text>
</comment>
<evidence type="ECO:0000256" key="5">
    <source>
        <dbReference type="ARBA" id="ARBA00022448"/>
    </source>
</evidence>
<evidence type="ECO:0000313" key="9">
    <source>
        <dbReference type="EMBL" id="CAD7238719.1"/>
    </source>
</evidence>
<dbReference type="GO" id="GO:0042953">
    <property type="term" value="P:lipoprotein transport"/>
    <property type="evidence" value="ECO:0007669"/>
    <property type="project" value="InterPro"/>
</dbReference>
<comment type="similarity">
    <text evidence="2">Belongs to the LolA family.</text>
</comment>
<keyword evidence="6" id="KW-0574">Periplasm</keyword>
<accession>A0A7R9A0L6</accession>
<gene>
    <name evidence="9" type="ORF">CTOB1V02_LOCUS16534</name>
</gene>
<dbReference type="SUPFAM" id="SSF89392">
    <property type="entry name" value="Prokaryotic lipoproteins and lipoprotein localization factors"/>
    <property type="match status" value="1"/>
</dbReference>
<organism evidence="9">
    <name type="scientific">Cyprideis torosa</name>
    <dbReference type="NCBI Taxonomy" id="163714"/>
    <lineage>
        <taxon>Eukaryota</taxon>
        <taxon>Metazoa</taxon>
        <taxon>Ecdysozoa</taxon>
        <taxon>Arthropoda</taxon>
        <taxon>Crustacea</taxon>
        <taxon>Oligostraca</taxon>
        <taxon>Ostracoda</taxon>
        <taxon>Podocopa</taxon>
        <taxon>Podocopida</taxon>
        <taxon>Cytherocopina</taxon>
        <taxon>Cytheroidea</taxon>
        <taxon>Cytherideidae</taxon>
        <taxon>Cyprideis</taxon>
    </lineage>
</organism>
<dbReference type="InterPro" id="IPR004564">
    <property type="entry name" value="OM_lipoprot_carrier_LolA-like"/>
</dbReference>
<dbReference type="Pfam" id="PF03548">
    <property type="entry name" value="LolA"/>
    <property type="match status" value="1"/>
</dbReference>
<dbReference type="Gene3D" id="2.50.20.10">
    <property type="entry name" value="Lipoprotein localisation LolA/LolB/LppX"/>
    <property type="match status" value="1"/>
</dbReference>
<dbReference type="NCBIfam" id="TIGR00547">
    <property type="entry name" value="lolA"/>
    <property type="match status" value="1"/>
</dbReference>
<dbReference type="EMBL" id="OB707259">
    <property type="protein sequence ID" value="CAD7238719.1"/>
    <property type="molecule type" value="Genomic_DNA"/>
</dbReference>
<keyword evidence="5" id="KW-0813">Transport</keyword>
<evidence type="ECO:0000256" key="4">
    <source>
        <dbReference type="ARBA" id="ARBA00014035"/>
    </source>
</evidence>
<dbReference type="OrthoDB" id="10440204at2759"/>
<evidence type="ECO:0000256" key="7">
    <source>
        <dbReference type="ARBA" id="ARBA00022927"/>
    </source>
</evidence>
<dbReference type="GO" id="GO:0044874">
    <property type="term" value="P:lipoprotein localization to outer membrane"/>
    <property type="evidence" value="ECO:0007669"/>
    <property type="project" value="TreeGrafter"/>
</dbReference>
<evidence type="ECO:0000256" key="8">
    <source>
        <dbReference type="ARBA" id="ARBA00023186"/>
    </source>
</evidence>
<protein>
    <recommendedName>
        <fullName evidence="4">Outer-membrane lipoprotein carrier protein</fullName>
    </recommendedName>
</protein>
<dbReference type="CDD" id="cd16325">
    <property type="entry name" value="LolA"/>
    <property type="match status" value="1"/>
</dbReference>
<dbReference type="PANTHER" id="PTHR35869:SF1">
    <property type="entry name" value="OUTER-MEMBRANE LIPOPROTEIN CARRIER PROTEIN"/>
    <property type="match status" value="1"/>
</dbReference>
<evidence type="ECO:0000256" key="2">
    <source>
        <dbReference type="ARBA" id="ARBA00007615"/>
    </source>
</evidence>
<dbReference type="InterPro" id="IPR029046">
    <property type="entry name" value="LolA/LolB/LppX"/>
</dbReference>
<dbReference type="AlphaFoldDB" id="A0A7R9A0L6"/>
<proteinExistence type="inferred from homology"/>
<name>A0A7R9A0L6_9CRUS</name>
<comment type="subcellular location">
    <subcellularLocation>
        <location evidence="1">Periplasm</location>
    </subcellularLocation>
</comment>
<dbReference type="PANTHER" id="PTHR35869">
    <property type="entry name" value="OUTER-MEMBRANE LIPOPROTEIN CARRIER PROTEIN"/>
    <property type="match status" value="1"/>
</dbReference>
<keyword evidence="7" id="KW-0653">Protein transport</keyword>
<keyword evidence="8" id="KW-0143">Chaperone</keyword>
<feature type="non-terminal residue" evidence="9">
    <location>
        <position position="100"/>
    </location>
</feature>
<reference evidence="9" key="1">
    <citation type="submission" date="2020-11" db="EMBL/GenBank/DDBJ databases">
        <authorList>
            <person name="Tran Van P."/>
        </authorList>
    </citation>
    <scope>NUCLEOTIDE SEQUENCE</scope>
</reference>
<sequence length="100" mass="11236">MYIGKLLRTAVLSCALLASASAWAENGTAYLQSFMNNVKTLDATFTQEVVNEKGQITQTSFGNLKLSRPGKFRWEYLQPAPQLMVSDGAKLWIYDKELEQ</sequence>
<evidence type="ECO:0000256" key="1">
    <source>
        <dbReference type="ARBA" id="ARBA00004418"/>
    </source>
</evidence>
<dbReference type="InterPro" id="IPR018323">
    <property type="entry name" value="OM_lipoprot_carrier_LolA_Pbac"/>
</dbReference>
<evidence type="ECO:0000256" key="6">
    <source>
        <dbReference type="ARBA" id="ARBA00022764"/>
    </source>
</evidence>